<sequence>MRELLRNGTLAPAERVSEQSLCKLFDVSRTPAREALQRLLSEGFLTTTGGGRMIVATIDIARAEEIYDMREAVECLAARLAAKRAQTADLIELRAILADQEKGQDNETEFLAINDRFHRCIYRISNNRYVQHTAEILRVSAEMIRGETKGRYDYDAWSLDDHRAIYEAIENGDGAAAEEAARQHVRRGRFQRLALLLERTDAPA</sequence>
<dbReference type="InterPro" id="IPR000524">
    <property type="entry name" value="Tscrpt_reg_HTH_GntR"/>
</dbReference>
<accession>A0A1C1Z1K2</accession>
<keyword evidence="1" id="KW-0805">Transcription regulation</keyword>
<dbReference type="PROSITE" id="PS50949">
    <property type="entry name" value="HTH_GNTR"/>
    <property type="match status" value="1"/>
</dbReference>
<gene>
    <name evidence="5" type="ORF">AWJ14_11475</name>
</gene>
<evidence type="ECO:0000256" key="2">
    <source>
        <dbReference type="ARBA" id="ARBA00023125"/>
    </source>
</evidence>
<dbReference type="PANTHER" id="PTHR43537">
    <property type="entry name" value="TRANSCRIPTIONAL REGULATOR, GNTR FAMILY"/>
    <property type="match status" value="1"/>
</dbReference>
<organism evidence="5 6">
    <name type="scientific">Hoeflea olei</name>
    <dbReference type="NCBI Taxonomy" id="1480615"/>
    <lineage>
        <taxon>Bacteria</taxon>
        <taxon>Pseudomonadati</taxon>
        <taxon>Pseudomonadota</taxon>
        <taxon>Alphaproteobacteria</taxon>
        <taxon>Hyphomicrobiales</taxon>
        <taxon>Rhizobiaceae</taxon>
        <taxon>Hoeflea</taxon>
    </lineage>
</organism>
<dbReference type="Proteomes" id="UP000094795">
    <property type="component" value="Unassembled WGS sequence"/>
</dbReference>
<reference evidence="5 6" key="1">
    <citation type="submission" date="2015-12" db="EMBL/GenBank/DDBJ databases">
        <authorList>
            <person name="Shamseldin A."/>
            <person name="Moawad H."/>
            <person name="Abd El-Rahim W.M."/>
            <person name="Sadowsky M.J."/>
        </authorList>
    </citation>
    <scope>NUCLEOTIDE SEQUENCE [LARGE SCALE GENOMIC DNA]</scope>
    <source>
        <strain evidence="5 6">JC234</strain>
    </source>
</reference>
<keyword evidence="2" id="KW-0238">DNA-binding</keyword>
<dbReference type="InterPro" id="IPR036388">
    <property type="entry name" value="WH-like_DNA-bd_sf"/>
</dbReference>
<evidence type="ECO:0000256" key="1">
    <source>
        <dbReference type="ARBA" id="ARBA00023015"/>
    </source>
</evidence>
<name>A0A1C1Z1K2_9HYPH</name>
<evidence type="ECO:0000259" key="4">
    <source>
        <dbReference type="PROSITE" id="PS50949"/>
    </source>
</evidence>
<comment type="caution">
    <text evidence="5">The sequence shown here is derived from an EMBL/GenBank/DDBJ whole genome shotgun (WGS) entry which is preliminary data.</text>
</comment>
<proteinExistence type="predicted"/>
<dbReference type="PRINTS" id="PR00035">
    <property type="entry name" value="HTHGNTR"/>
</dbReference>
<dbReference type="AlphaFoldDB" id="A0A1C1Z1K2"/>
<dbReference type="InterPro" id="IPR036390">
    <property type="entry name" value="WH_DNA-bd_sf"/>
</dbReference>
<feature type="domain" description="HTH gntR-type" evidence="4">
    <location>
        <begin position="1"/>
        <end position="58"/>
    </location>
</feature>
<keyword evidence="6" id="KW-1185">Reference proteome</keyword>
<dbReference type="EMBL" id="LQZT01000001">
    <property type="protein sequence ID" value="OCW59614.1"/>
    <property type="molecule type" value="Genomic_DNA"/>
</dbReference>
<evidence type="ECO:0000313" key="5">
    <source>
        <dbReference type="EMBL" id="OCW59614.1"/>
    </source>
</evidence>
<dbReference type="SMART" id="SM00345">
    <property type="entry name" value="HTH_GNTR"/>
    <property type="match status" value="1"/>
</dbReference>
<dbReference type="InterPro" id="IPR011711">
    <property type="entry name" value="GntR_C"/>
</dbReference>
<dbReference type="Pfam" id="PF00392">
    <property type="entry name" value="GntR"/>
    <property type="match status" value="1"/>
</dbReference>
<dbReference type="Gene3D" id="1.10.10.10">
    <property type="entry name" value="Winged helix-like DNA-binding domain superfamily/Winged helix DNA-binding domain"/>
    <property type="match status" value="1"/>
</dbReference>
<dbReference type="Gene3D" id="1.20.120.530">
    <property type="entry name" value="GntR ligand-binding domain-like"/>
    <property type="match status" value="1"/>
</dbReference>
<dbReference type="Pfam" id="PF07729">
    <property type="entry name" value="FCD"/>
    <property type="match status" value="1"/>
</dbReference>
<dbReference type="SUPFAM" id="SSF46785">
    <property type="entry name" value="Winged helix' DNA-binding domain"/>
    <property type="match status" value="1"/>
</dbReference>
<keyword evidence="3" id="KW-0804">Transcription</keyword>
<protein>
    <recommendedName>
        <fullName evidence="4">HTH gntR-type domain-containing protein</fullName>
    </recommendedName>
</protein>
<dbReference type="GO" id="GO:0003700">
    <property type="term" value="F:DNA-binding transcription factor activity"/>
    <property type="evidence" value="ECO:0007669"/>
    <property type="project" value="InterPro"/>
</dbReference>
<dbReference type="SMART" id="SM00895">
    <property type="entry name" value="FCD"/>
    <property type="match status" value="1"/>
</dbReference>
<dbReference type="PANTHER" id="PTHR43537:SF49">
    <property type="entry name" value="TRANSCRIPTIONAL REGULATORY PROTEIN"/>
    <property type="match status" value="1"/>
</dbReference>
<dbReference type="STRING" id="1480615.AWJ14_11475"/>
<dbReference type="GO" id="GO:0003677">
    <property type="term" value="F:DNA binding"/>
    <property type="evidence" value="ECO:0007669"/>
    <property type="project" value="UniProtKB-KW"/>
</dbReference>
<dbReference type="InterPro" id="IPR008920">
    <property type="entry name" value="TF_FadR/GntR_C"/>
</dbReference>
<evidence type="ECO:0000313" key="6">
    <source>
        <dbReference type="Proteomes" id="UP000094795"/>
    </source>
</evidence>
<evidence type="ECO:0000256" key="3">
    <source>
        <dbReference type="ARBA" id="ARBA00023163"/>
    </source>
</evidence>
<dbReference type="SUPFAM" id="SSF48008">
    <property type="entry name" value="GntR ligand-binding domain-like"/>
    <property type="match status" value="1"/>
</dbReference>